<evidence type="ECO:0000313" key="2">
    <source>
        <dbReference type="Proteomes" id="UP001066276"/>
    </source>
</evidence>
<reference evidence="1" key="1">
    <citation type="journal article" date="2022" name="bioRxiv">
        <title>Sequencing and chromosome-scale assembly of the giantPleurodeles waltlgenome.</title>
        <authorList>
            <person name="Brown T."/>
            <person name="Elewa A."/>
            <person name="Iarovenko S."/>
            <person name="Subramanian E."/>
            <person name="Araus A.J."/>
            <person name="Petzold A."/>
            <person name="Susuki M."/>
            <person name="Suzuki K.-i.T."/>
            <person name="Hayashi T."/>
            <person name="Toyoda A."/>
            <person name="Oliveira C."/>
            <person name="Osipova E."/>
            <person name="Leigh N.D."/>
            <person name="Simon A."/>
            <person name="Yun M.H."/>
        </authorList>
    </citation>
    <scope>NUCLEOTIDE SEQUENCE</scope>
    <source>
        <strain evidence="1">20211129_DDA</strain>
        <tissue evidence="1">Liver</tissue>
    </source>
</reference>
<keyword evidence="2" id="KW-1185">Reference proteome</keyword>
<organism evidence="1 2">
    <name type="scientific">Pleurodeles waltl</name>
    <name type="common">Iberian ribbed newt</name>
    <dbReference type="NCBI Taxonomy" id="8319"/>
    <lineage>
        <taxon>Eukaryota</taxon>
        <taxon>Metazoa</taxon>
        <taxon>Chordata</taxon>
        <taxon>Craniata</taxon>
        <taxon>Vertebrata</taxon>
        <taxon>Euteleostomi</taxon>
        <taxon>Amphibia</taxon>
        <taxon>Batrachia</taxon>
        <taxon>Caudata</taxon>
        <taxon>Salamandroidea</taxon>
        <taxon>Salamandridae</taxon>
        <taxon>Pleurodelinae</taxon>
        <taxon>Pleurodeles</taxon>
    </lineage>
</organism>
<accession>A0AAV7UMU9</accession>
<protein>
    <submittedName>
        <fullName evidence="1">Uncharacterized protein</fullName>
    </submittedName>
</protein>
<proteinExistence type="predicted"/>
<dbReference type="EMBL" id="JANPWB010000005">
    <property type="protein sequence ID" value="KAJ1190338.1"/>
    <property type="molecule type" value="Genomic_DNA"/>
</dbReference>
<dbReference type="Proteomes" id="UP001066276">
    <property type="component" value="Chromosome 3_1"/>
</dbReference>
<name>A0AAV7UMU9_PLEWA</name>
<gene>
    <name evidence="1" type="ORF">NDU88_007076</name>
</gene>
<comment type="caution">
    <text evidence="1">The sequence shown here is derived from an EMBL/GenBank/DDBJ whole genome shotgun (WGS) entry which is preliminary data.</text>
</comment>
<dbReference type="AlphaFoldDB" id="A0AAV7UMU9"/>
<evidence type="ECO:0000313" key="1">
    <source>
        <dbReference type="EMBL" id="KAJ1190338.1"/>
    </source>
</evidence>
<sequence>MRFLIMAELYGILRGELGPVAREMVAPGPETEEVDVYPHSDPLEEQSCTQDTLEVCQLTPVPWTKVPLAMKND</sequence>